<accession>A0AAX3P627</accession>
<sequence>MAIVGATRRLKQLFNADWLNKIARESKFMLRSRDITPLPLVSALVASLGDGKTASIAAIHRTFNGIHSDTAQGVAYKPFHNRLRQVAFATLMAAVAQRAMALLLEPQPQVASKLNRFRRVLIHDGSSFAVHRGLAKVIPPKN</sequence>
<dbReference type="Proteomes" id="UP001214666">
    <property type="component" value="Chromosome"/>
</dbReference>
<reference evidence="1" key="1">
    <citation type="submission" date="2023-02" db="EMBL/GenBank/DDBJ databases">
        <title>The sequence of Aeromonas hydrophila K533.</title>
        <authorList>
            <person name="Luo X."/>
        </authorList>
    </citation>
    <scope>NUCLEOTIDE SEQUENCE</scope>
    <source>
        <strain evidence="1">K533</strain>
    </source>
</reference>
<proteinExistence type="predicted"/>
<dbReference type="RefSeq" id="WP_275115638.1">
    <property type="nucleotide sequence ID" value="NZ_CP118942.1"/>
</dbReference>
<name>A0AAX3P627_AERHY</name>
<gene>
    <name evidence="1" type="ORF">PY771_21750</name>
</gene>
<dbReference type="AlphaFoldDB" id="A0AAX3P627"/>
<evidence type="ECO:0000313" key="1">
    <source>
        <dbReference type="EMBL" id="WEE26209.1"/>
    </source>
</evidence>
<organism evidence="1 2">
    <name type="scientific">Aeromonas hydrophila</name>
    <dbReference type="NCBI Taxonomy" id="644"/>
    <lineage>
        <taxon>Bacteria</taxon>
        <taxon>Pseudomonadati</taxon>
        <taxon>Pseudomonadota</taxon>
        <taxon>Gammaproteobacteria</taxon>
        <taxon>Aeromonadales</taxon>
        <taxon>Aeromonadaceae</taxon>
        <taxon>Aeromonas</taxon>
    </lineage>
</organism>
<evidence type="ECO:0000313" key="2">
    <source>
        <dbReference type="Proteomes" id="UP001214666"/>
    </source>
</evidence>
<protein>
    <recommendedName>
        <fullName evidence="3">Transposase</fullName>
    </recommendedName>
</protein>
<dbReference type="EMBL" id="CP118942">
    <property type="protein sequence ID" value="WEE26209.1"/>
    <property type="molecule type" value="Genomic_DNA"/>
</dbReference>
<evidence type="ECO:0008006" key="3">
    <source>
        <dbReference type="Google" id="ProtNLM"/>
    </source>
</evidence>